<evidence type="ECO:0000313" key="3">
    <source>
        <dbReference type="Proteomes" id="UP000095453"/>
    </source>
</evidence>
<evidence type="ECO:0000256" key="1">
    <source>
        <dbReference type="SAM" id="Phobius"/>
    </source>
</evidence>
<reference evidence="2 3" key="1">
    <citation type="submission" date="2015-09" db="EMBL/GenBank/DDBJ databases">
        <authorList>
            <consortium name="Pathogen Informatics"/>
        </authorList>
    </citation>
    <scope>NUCLEOTIDE SEQUENCE [LARGE SCALE GENOMIC DNA]</scope>
    <source>
        <strain evidence="2 3">2789STDY5608887</strain>
    </source>
</reference>
<dbReference type="AlphaFoldDB" id="A0A173UNM3"/>
<keyword evidence="1" id="KW-1133">Transmembrane helix</keyword>
<evidence type="ECO:0000313" key="2">
    <source>
        <dbReference type="EMBL" id="CUN16519.1"/>
    </source>
</evidence>
<gene>
    <name evidence="2" type="ORF">ERS852444_02179</name>
</gene>
<feature type="transmembrane region" description="Helical" evidence="1">
    <location>
        <begin position="6"/>
        <end position="25"/>
    </location>
</feature>
<keyword evidence="1" id="KW-0472">Membrane</keyword>
<keyword evidence="1" id="KW-0812">Transmembrane</keyword>
<dbReference type="RefSeq" id="WP_055169900.1">
    <property type="nucleotide sequence ID" value="NZ_CYXX01000016.1"/>
</dbReference>
<accession>A0A173UNM3</accession>
<protein>
    <submittedName>
        <fullName evidence="2">Uncharacterized protein</fullName>
    </submittedName>
</protein>
<name>A0A173UNM3_9FIRM</name>
<dbReference type="Proteomes" id="UP000095453">
    <property type="component" value="Unassembled WGS sequence"/>
</dbReference>
<organism evidence="2 3">
    <name type="scientific">Roseburia inulinivorans</name>
    <dbReference type="NCBI Taxonomy" id="360807"/>
    <lineage>
        <taxon>Bacteria</taxon>
        <taxon>Bacillati</taxon>
        <taxon>Bacillota</taxon>
        <taxon>Clostridia</taxon>
        <taxon>Lachnospirales</taxon>
        <taxon>Lachnospiraceae</taxon>
        <taxon>Roseburia</taxon>
    </lineage>
</organism>
<dbReference type="EMBL" id="CYXX01000016">
    <property type="protein sequence ID" value="CUN16519.1"/>
    <property type="molecule type" value="Genomic_DNA"/>
</dbReference>
<sequence>MESLLFPIIMLAVTLIGGGILLLFLKTSKKTPQTDADSAAMQTAQQFINVKDIRDKYLYTRSGMVFIYLRIHAISIDLYSKSEKNVLIKTLTAELSDIQYQFKFMALSRPVDISPLITEMSEMLKEAEDKRKELLRQEILQMGGFALSGEIVERQFYIALWEKQEEGIERDLLKRASLLCEKFATGGVTCDILTEKEIVRLINLVNNPSYTHLEDAETAASIPVLKGVM</sequence>
<proteinExistence type="predicted"/>